<dbReference type="GO" id="GO:0016929">
    <property type="term" value="F:deSUMOylase activity"/>
    <property type="evidence" value="ECO:0007669"/>
    <property type="project" value="TreeGrafter"/>
</dbReference>
<dbReference type="PANTHER" id="PTHR12606">
    <property type="entry name" value="SENTRIN/SUMO-SPECIFIC PROTEASE"/>
    <property type="match status" value="1"/>
</dbReference>
<keyword evidence="3" id="KW-0378">Hydrolase</keyword>
<dbReference type="EMBL" id="AACS02000004">
    <property type="protein sequence ID" value="EAU85008.2"/>
    <property type="molecule type" value="Genomic_DNA"/>
</dbReference>
<dbReference type="GO" id="GO:0006508">
    <property type="term" value="P:proteolysis"/>
    <property type="evidence" value="ECO:0007669"/>
    <property type="project" value="UniProtKB-KW"/>
</dbReference>
<evidence type="ECO:0000313" key="7">
    <source>
        <dbReference type="Proteomes" id="UP000001861"/>
    </source>
</evidence>
<name>A8NW00_COPC7</name>
<sequence>MPEDSSGLHPPRMKSQRWINLLLLARRRVENMFQDNETAASDSLSQIAPTGDDHDARASEIEIVEIHSRSNSISSSMASRPDGGFEDSGSSLALSHADEVEMSVYLRDSSTVFRCGGQTIAAEDLGCLLPGKRLNDEVINFYAALINRRSQESTNVMVDEEVLNAYCFNTFFYTKLERDGYHGGRLFRWIKFDLFSKDIILIPIHCLDSHWSVSAINLREKRFEFYDSMGLRPRKVFDNLRSFMAQEHYHKKQHPFDFSGWVDFVHDGPEQENDYDCGVFASQALQALSRRRSTFNFAQNDMHGLRQRMILEIGRGKLWNDLLTY</sequence>
<evidence type="ECO:0000256" key="3">
    <source>
        <dbReference type="ARBA" id="ARBA00022801"/>
    </source>
</evidence>
<accession>A8NW00</accession>
<dbReference type="PROSITE" id="PS50600">
    <property type="entry name" value="ULP_PROTEASE"/>
    <property type="match status" value="1"/>
</dbReference>
<dbReference type="GO" id="GO:0016926">
    <property type="term" value="P:protein desumoylation"/>
    <property type="evidence" value="ECO:0007669"/>
    <property type="project" value="TreeGrafter"/>
</dbReference>
<evidence type="ECO:0000259" key="5">
    <source>
        <dbReference type="PROSITE" id="PS50600"/>
    </source>
</evidence>
<dbReference type="GeneID" id="6013343"/>
<dbReference type="InterPro" id="IPR003653">
    <property type="entry name" value="Peptidase_C48_C"/>
</dbReference>
<dbReference type="KEGG" id="cci:CC1G_04104"/>
<dbReference type="InParanoid" id="A8NW00"/>
<gene>
    <name evidence="6" type="ORF">CC1G_04104</name>
</gene>
<dbReference type="GO" id="GO:0005634">
    <property type="term" value="C:nucleus"/>
    <property type="evidence" value="ECO:0007669"/>
    <property type="project" value="TreeGrafter"/>
</dbReference>
<comment type="caution">
    <text evidence="6">The sequence shown here is derived from an EMBL/GenBank/DDBJ whole genome shotgun (WGS) entry which is preliminary data.</text>
</comment>
<dbReference type="InterPro" id="IPR038765">
    <property type="entry name" value="Papain-like_cys_pep_sf"/>
</dbReference>
<dbReference type="VEuPathDB" id="FungiDB:CC1G_04104"/>
<dbReference type="Proteomes" id="UP000001861">
    <property type="component" value="Unassembled WGS sequence"/>
</dbReference>
<dbReference type="eggNOG" id="KOG0778">
    <property type="taxonomic scope" value="Eukaryota"/>
</dbReference>
<keyword evidence="7" id="KW-1185">Reference proteome</keyword>
<keyword evidence="4" id="KW-0788">Thiol protease</keyword>
<evidence type="ECO:0000256" key="4">
    <source>
        <dbReference type="ARBA" id="ARBA00022807"/>
    </source>
</evidence>
<proteinExistence type="inferred from homology"/>
<keyword evidence="2 6" id="KW-0645">Protease</keyword>
<protein>
    <submittedName>
        <fullName evidence="6">Ulp1 protease family protein</fullName>
    </submittedName>
</protein>
<organism evidence="6 7">
    <name type="scientific">Coprinopsis cinerea (strain Okayama-7 / 130 / ATCC MYA-4618 / FGSC 9003)</name>
    <name type="common">Inky cap fungus</name>
    <name type="synonym">Hormographiella aspergillata</name>
    <dbReference type="NCBI Taxonomy" id="240176"/>
    <lineage>
        <taxon>Eukaryota</taxon>
        <taxon>Fungi</taxon>
        <taxon>Dikarya</taxon>
        <taxon>Basidiomycota</taxon>
        <taxon>Agaricomycotina</taxon>
        <taxon>Agaricomycetes</taxon>
        <taxon>Agaricomycetidae</taxon>
        <taxon>Agaricales</taxon>
        <taxon>Agaricineae</taxon>
        <taxon>Psathyrellaceae</taxon>
        <taxon>Coprinopsis</taxon>
    </lineage>
</organism>
<dbReference type="OMA" id="WSLITLD"/>
<evidence type="ECO:0000313" key="6">
    <source>
        <dbReference type="EMBL" id="EAU85008.2"/>
    </source>
</evidence>
<dbReference type="Gene3D" id="3.40.395.10">
    <property type="entry name" value="Adenoviral Proteinase, Chain A"/>
    <property type="match status" value="1"/>
</dbReference>
<dbReference type="AlphaFoldDB" id="A8NW00"/>
<dbReference type="HOGENOM" id="CLU_024324_5_0_1"/>
<reference evidence="6 7" key="1">
    <citation type="journal article" date="2010" name="Proc. Natl. Acad. Sci. U.S.A.">
        <title>Insights into evolution of multicellular fungi from the assembled chromosomes of the mushroom Coprinopsis cinerea (Coprinus cinereus).</title>
        <authorList>
            <person name="Stajich J.E."/>
            <person name="Wilke S.K."/>
            <person name="Ahren D."/>
            <person name="Au C.H."/>
            <person name="Birren B.W."/>
            <person name="Borodovsky M."/>
            <person name="Burns C."/>
            <person name="Canback B."/>
            <person name="Casselton L.A."/>
            <person name="Cheng C.K."/>
            <person name="Deng J."/>
            <person name="Dietrich F.S."/>
            <person name="Fargo D.C."/>
            <person name="Farman M.L."/>
            <person name="Gathman A.C."/>
            <person name="Goldberg J."/>
            <person name="Guigo R."/>
            <person name="Hoegger P.J."/>
            <person name="Hooker J.B."/>
            <person name="Huggins A."/>
            <person name="James T.Y."/>
            <person name="Kamada T."/>
            <person name="Kilaru S."/>
            <person name="Kodira C."/>
            <person name="Kues U."/>
            <person name="Kupfer D."/>
            <person name="Kwan H.S."/>
            <person name="Lomsadze A."/>
            <person name="Li W."/>
            <person name="Lilly W.W."/>
            <person name="Ma L.J."/>
            <person name="Mackey A.J."/>
            <person name="Manning G."/>
            <person name="Martin F."/>
            <person name="Muraguchi H."/>
            <person name="Natvig D.O."/>
            <person name="Palmerini H."/>
            <person name="Ramesh M.A."/>
            <person name="Rehmeyer C.J."/>
            <person name="Roe B.A."/>
            <person name="Shenoy N."/>
            <person name="Stanke M."/>
            <person name="Ter-Hovhannisyan V."/>
            <person name="Tunlid A."/>
            <person name="Velagapudi R."/>
            <person name="Vision T.J."/>
            <person name="Zeng Q."/>
            <person name="Zolan M.E."/>
            <person name="Pukkila P.J."/>
        </authorList>
    </citation>
    <scope>NUCLEOTIDE SEQUENCE [LARGE SCALE GENOMIC DNA]</scope>
    <source>
        <strain evidence="7">Okayama-7 / 130 / ATCC MYA-4618 / FGSC 9003</strain>
    </source>
</reference>
<evidence type="ECO:0000256" key="2">
    <source>
        <dbReference type="ARBA" id="ARBA00022670"/>
    </source>
</evidence>
<feature type="domain" description="Ubiquitin-like protease family profile" evidence="5">
    <location>
        <begin position="118"/>
        <end position="288"/>
    </location>
</feature>
<evidence type="ECO:0000256" key="1">
    <source>
        <dbReference type="ARBA" id="ARBA00005234"/>
    </source>
</evidence>
<comment type="similarity">
    <text evidence="1">Belongs to the peptidase C48 family.</text>
</comment>
<dbReference type="STRING" id="240176.A8NW00"/>
<dbReference type="Pfam" id="PF02902">
    <property type="entry name" value="Peptidase_C48"/>
    <property type="match status" value="1"/>
</dbReference>
<dbReference type="PANTHER" id="PTHR12606:SF141">
    <property type="entry name" value="GH15225P-RELATED"/>
    <property type="match status" value="1"/>
</dbReference>
<dbReference type="OrthoDB" id="1939479at2759"/>
<dbReference type="RefSeq" id="XP_001836791.2">
    <property type="nucleotide sequence ID" value="XM_001836739.2"/>
</dbReference>
<dbReference type="SUPFAM" id="SSF54001">
    <property type="entry name" value="Cysteine proteinases"/>
    <property type="match status" value="1"/>
</dbReference>